<keyword evidence="1" id="KW-0805">Transcription regulation</keyword>
<dbReference type="InterPro" id="IPR012318">
    <property type="entry name" value="HTH_CRP"/>
</dbReference>
<dbReference type="SUPFAM" id="SSF51206">
    <property type="entry name" value="cAMP-binding domain-like"/>
    <property type="match status" value="1"/>
</dbReference>
<evidence type="ECO:0000259" key="5">
    <source>
        <dbReference type="PROSITE" id="PS51063"/>
    </source>
</evidence>
<dbReference type="SUPFAM" id="SSF46785">
    <property type="entry name" value="Winged helix' DNA-binding domain"/>
    <property type="match status" value="1"/>
</dbReference>
<dbReference type="PANTHER" id="PTHR24567">
    <property type="entry name" value="CRP FAMILY TRANSCRIPTIONAL REGULATORY PROTEIN"/>
    <property type="match status" value="1"/>
</dbReference>
<evidence type="ECO:0000259" key="4">
    <source>
        <dbReference type="PROSITE" id="PS50042"/>
    </source>
</evidence>
<organism evidence="6 7">
    <name type="scientific">Panacibacter ginsenosidivorans</name>
    <dbReference type="NCBI Taxonomy" id="1813871"/>
    <lineage>
        <taxon>Bacteria</taxon>
        <taxon>Pseudomonadati</taxon>
        <taxon>Bacteroidota</taxon>
        <taxon>Chitinophagia</taxon>
        <taxon>Chitinophagales</taxon>
        <taxon>Chitinophagaceae</taxon>
        <taxon>Panacibacter</taxon>
    </lineage>
</organism>
<keyword evidence="7" id="KW-1185">Reference proteome</keyword>
<evidence type="ECO:0000256" key="1">
    <source>
        <dbReference type="ARBA" id="ARBA00023015"/>
    </source>
</evidence>
<dbReference type="InterPro" id="IPR000595">
    <property type="entry name" value="cNMP-bd_dom"/>
</dbReference>
<dbReference type="InterPro" id="IPR036388">
    <property type="entry name" value="WH-like_DNA-bd_sf"/>
</dbReference>
<gene>
    <name evidence="6" type="ORF">FRZ67_05515</name>
</gene>
<keyword evidence="3" id="KW-0804">Transcription</keyword>
<proteinExistence type="predicted"/>
<dbReference type="GO" id="GO:0003677">
    <property type="term" value="F:DNA binding"/>
    <property type="evidence" value="ECO:0007669"/>
    <property type="project" value="UniProtKB-KW"/>
</dbReference>
<keyword evidence="2" id="KW-0238">DNA-binding</keyword>
<evidence type="ECO:0000256" key="2">
    <source>
        <dbReference type="ARBA" id="ARBA00023125"/>
    </source>
</evidence>
<dbReference type="Pfam" id="PF13545">
    <property type="entry name" value="HTH_Crp_2"/>
    <property type="match status" value="1"/>
</dbReference>
<dbReference type="InterPro" id="IPR050397">
    <property type="entry name" value="Env_Response_Regulators"/>
</dbReference>
<dbReference type="PROSITE" id="PS51063">
    <property type="entry name" value="HTH_CRP_2"/>
    <property type="match status" value="1"/>
</dbReference>
<name>A0A5B8V6N8_9BACT</name>
<dbReference type="Pfam" id="PF00027">
    <property type="entry name" value="cNMP_binding"/>
    <property type="match status" value="1"/>
</dbReference>
<dbReference type="Gene3D" id="2.60.120.10">
    <property type="entry name" value="Jelly Rolls"/>
    <property type="match status" value="1"/>
</dbReference>
<sequence length="208" mass="24127">MINSNEIFKTLPGLDESLVTEIQHASVLKHIPKDTEILREGQYVKVIPVVLKGLIKVYTQHKDKELLLYYIRPEESCIMSFAACLKNEPSKVFAITEDDTDALLLPVNKITGWIKQYPSINTLFFRMYNLRYSELLDTIHHLLFTKLDDRLYHFLKERSKLTCTNPLKISHKQIATELGTAREVITRVMKRLEQEGKVKQHGNSIEIC</sequence>
<evidence type="ECO:0000256" key="3">
    <source>
        <dbReference type="ARBA" id="ARBA00023163"/>
    </source>
</evidence>
<dbReference type="PANTHER" id="PTHR24567:SF26">
    <property type="entry name" value="REGULATORY PROTEIN YEIL"/>
    <property type="match status" value="1"/>
</dbReference>
<dbReference type="Gene3D" id="1.10.10.10">
    <property type="entry name" value="Winged helix-like DNA-binding domain superfamily/Winged helix DNA-binding domain"/>
    <property type="match status" value="1"/>
</dbReference>
<dbReference type="OrthoDB" id="9776746at2"/>
<dbReference type="AlphaFoldDB" id="A0A5B8V6N8"/>
<dbReference type="PRINTS" id="PR00034">
    <property type="entry name" value="HTHCRP"/>
</dbReference>
<dbReference type="PROSITE" id="PS50042">
    <property type="entry name" value="CNMP_BINDING_3"/>
    <property type="match status" value="1"/>
</dbReference>
<reference evidence="6 7" key="1">
    <citation type="journal article" date="2016" name="Int. J. Syst. Evol. Microbiol.">
        <title>Panacibacter ginsenosidivorans gen. nov., sp. nov., with ginsenoside converting activity isolated from soil of a ginseng field.</title>
        <authorList>
            <person name="Siddiqi M.Z."/>
            <person name="Muhammad Shafi S."/>
            <person name="Choi K.D."/>
            <person name="Im W.T."/>
        </authorList>
    </citation>
    <scope>NUCLEOTIDE SEQUENCE [LARGE SCALE GENOMIC DNA]</scope>
    <source>
        <strain evidence="6 7">Gsoil1550</strain>
    </source>
</reference>
<accession>A0A5B8V6N8</accession>
<feature type="domain" description="Cyclic nucleotide-binding" evidence="4">
    <location>
        <begin position="10"/>
        <end position="68"/>
    </location>
</feature>
<dbReference type="GO" id="GO:0003700">
    <property type="term" value="F:DNA-binding transcription factor activity"/>
    <property type="evidence" value="ECO:0007669"/>
    <property type="project" value="TreeGrafter"/>
</dbReference>
<dbReference type="EMBL" id="CP042435">
    <property type="protein sequence ID" value="QEC66785.1"/>
    <property type="molecule type" value="Genomic_DNA"/>
</dbReference>
<evidence type="ECO:0000313" key="7">
    <source>
        <dbReference type="Proteomes" id="UP000321533"/>
    </source>
</evidence>
<dbReference type="InterPro" id="IPR018490">
    <property type="entry name" value="cNMP-bd_dom_sf"/>
</dbReference>
<evidence type="ECO:0000313" key="6">
    <source>
        <dbReference type="EMBL" id="QEC66785.1"/>
    </source>
</evidence>
<dbReference type="InterPro" id="IPR036390">
    <property type="entry name" value="WH_DNA-bd_sf"/>
</dbReference>
<dbReference type="Proteomes" id="UP000321533">
    <property type="component" value="Chromosome"/>
</dbReference>
<dbReference type="CDD" id="cd00038">
    <property type="entry name" value="CAP_ED"/>
    <property type="match status" value="1"/>
</dbReference>
<dbReference type="KEGG" id="pgin:FRZ67_05515"/>
<dbReference type="InterPro" id="IPR014710">
    <property type="entry name" value="RmlC-like_jellyroll"/>
</dbReference>
<dbReference type="GO" id="GO:0005829">
    <property type="term" value="C:cytosol"/>
    <property type="evidence" value="ECO:0007669"/>
    <property type="project" value="TreeGrafter"/>
</dbReference>
<feature type="domain" description="HTH crp-type" evidence="5">
    <location>
        <begin position="145"/>
        <end position="208"/>
    </location>
</feature>
<protein>
    <submittedName>
        <fullName evidence="6">Crp/Fnr family transcriptional regulator</fullName>
    </submittedName>
</protein>
<dbReference type="RefSeq" id="WP_147188585.1">
    <property type="nucleotide sequence ID" value="NZ_CP042435.1"/>
</dbReference>